<accession>A0A844GQJ3</accession>
<evidence type="ECO:0000259" key="5">
    <source>
        <dbReference type="SMART" id="SM00872"/>
    </source>
</evidence>
<comment type="similarity">
    <text evidence="1">Belongs to the glycosyl hydrolase 38 family.</text>
</comment>
<dbReference type="InterPro" id="IPR027291">
    <property type="entry name" value="Glyco_hydro_38_N_sf"/>
</dbReference>
<name>A0A844GQJ3_9CHRO</name>
<dbReference type="InterPro" id="IPR013780">
    <property type="entry name" value="Glyco_hydro_b"/>
</dbReference>
<dbReference type="InterPro" id="IPR011013">
    <property type="entry name" value="Gal_mutarotase_sf_dom"/>
</dbReference>
<dbReference type="SUPFAM" id="SSF74650">
    <property type="entry name" value="Galactose mutarotase-like"/>
    <property type="match status" value="1"/>
</dbReference>
<dbReference type="InterPro" id="IPR041147">
    <property type="entry name" value="GH38_C"/>
</dbReference>
<evidence type="ECO:0000313" key="7">
    <source>
        <dbReference type="Proteomes" id="UP000437131"/>
    </source>
</evidence>
<dbReference type="SUPFAM" id="SSF88688">
    <property type="entry name" value="Families 57/38 glycoside transferase middle domain"/>
    <property type="match status" value="1"/>
</dbReference>
<dbReference type="Gene3D" id="2.70.98.30">
    <property type="entry name" value="Golgi alpha-mannosidase II, domain 4"/>
    <property type="match status" value="1"/>
</dbReference>
<dbReference type="InterPro" id="IPR015341">
    <property type="entry name" value="Glyco_hydro_38_cen"/>
</dbReference>
<evidence type="ECO:0000313" key="6">
    <source>
        <dbReference type="EMBL" id="MTF38180.1"/>
    </source>
</evidence>
<keyword evidence="2" id="KW-0479">Metal-binding</keyword>
<protein>
    <submittedName>
        <fullName evidence="6">Alpha-mannosidase</fullName>
    </submittedName>
</protein>
<sequence>MINKLRLLTELDIKNNWYFSDKDYAQSPKIIEPNWQNAVINEKGYLVWEKGNKVRWFAQKIIIPHSLDSNYPLEGLDLRLFLTWWAESAQIFVNGQLKVEGDLFDSSCRLLVTENVKPHQEFLITIRLISPNHDIGGLMISRCVYEAKKGEIDPSFVANELTVLSQYLDNFHPDKKPFLDLAIQELNWEYVDNKSLFHQELANLRDKLLPLSNYIKERCFYPLGHAHLDMAWLWTLEETYEVAQRTFNSVLNLQKEYKYLTFGHTTAYLYQWIESHNLLLFNQIKNAIASSQWEILGGMWIEPEVNLISGESLVRQLLYGQKYFKEKFGKYNKVAWLPDTFGFPWQLPQILRQAEIEYFVTGKLHWNDTNKFAYGCFWWQSPDGSQILTLMSPPNVTGVMDTNPITMTNYSIDWEKQTGLKDIFWLPGVGDHGGGPTRDMLEVAQRYDDSPFFPKIKFSTAEDYLNKISTISPQNYPVWNSELYLELHRGCYTTHGDQKYQNRYCEKLLYQAELFSTIATILHNQFIPEYQVDNHIQSQIEANWQKLLLNQFHDILPGTSITPVFTEANQLYQEIITSTNNILSNSLDAIASYIKLPNFNLEYDYEVTIFNSLNWIRSEIVELDIEGEKYKIYDGEGKELLTQISHEGKLLFLAENVPSVGYKSFYLTNKILPLLRGFRDDHDTILKGDRNMGNMPVPHNRMEIIEEDITYILENDSLRVIIDKKTGNIDGIFDKVNQREIIKGEGNELQLFEDKGQYWDAWNIDPNYENYRLDNPQLVSINWLEKGILRQRIRVIKTYNKSEFIQDYILDFQSPILKIKNKVNWQEDYTLLKVSFPFNLESDYVTYEIACGNIQRTTKPQTDEEKAQWEVYGHHWADLADNNDNYGVSLLNDCKYGYSAKPNQLRLSLLRSPKWPDPKCDRGFHEFSYGIYGHKQGWKEGKTVQKGYEFNISLLALLTEKREKKDSGLKTNHEFINIEENNFVLMTFKQAEKDPYRMIIRGYECEGKSSLLTLKNEFDLKIIKRINVLENDALNVEDTLIKPYEIFSLLLANQQI</sequence>
<dbReference type="CDD" id="cd10789">
    <property type="entry name" value="GH38N_AMII_ER_cytosolic"/>
    <property type="match status" value="1"/>
</dbReference>
<dbReference type="AlphaFoldDB" id="A0A844GQJ3"/>
<dbReference type="InterPro" id="IPR011330">
    <property type="entry name" value="Glyco_hydro/deAcase_b/a-brl"/>
</dbReference>
<keyword evidence="3" id="KW-0378">Hydrolase</keyword>
<dbReference type="Gene3D" id="2.60.40.2220">
    <property type="match status" value="1"/>
</dbReference>
<dbReference type="Proteomes" id="UP000437131">
    <property type="component" value="Unassembled WGS sequence"/>
</dbReference>
<dbReference type="PANTHER" id="PTHR46017:SF1">
    <property type="entry name" value="ALPHA-MANNOSIDASE 2C1"/>
    <property type="match status" value="1"/>
</dbReference>
<dbReference type="Gene3D" id="3.20.110.10">
    <property type="entry name" value="Glycoside hydrolase 38, N terminal domain"/>
    <property type="match status" value="1"/>
</dbReference>
<reference evidence="6 7" key="1">
    <citation type="submission" date="2019-11" db="EMBL/GenBank/DDBJ databases">
        <title>Isolation of a new High Light Tolerant Cyanobacteria.</title>
        <authorList>
            <person name="Dobson Z."/>
            <person name="Vaughn N."/>
            <person name="Vaughn M."/>
            <person name="Fromme P."/>
            <person name="Mazor Y."/>
        </authorList>
    </citation>
    <scope>NUCLEOTIDE SEQUENCE [LARGE SCALE GENOMIC DNA]</scope>
    <source>
        <strain evidence="6 7">0216</strain>
    </source>
</reference>
<feature type="domain" description="Glycoside hydrolase family 38 central" evidence="5">
    <location>
        <begin position="486"/>
        <end position="572"/>
    </location>
</feature>
<evidence type="ECO:0000256" key="1">
    <source>
        <dbReference type="ARBA" id="ARBA00009792"/>
    </source>
</evidence>
<dbReference type="EMBL" id="WMIA01000003">
    <property type="protein sequence ID" value="MTF38180.1"/>
    <property type="molecule type" value="Genomic_DNA"/>
</dbReference>
<evidence type="ECO:0000256" key="2">
    <source>
        <dbReference type="ARBA" id="ARBA00022723"/>
    </source>
</evidence>
<dbReference type="Gene3D" id="2.60.40.1180">
    <property type="entry name" value="Golgi alpha-mannosidase II"/>
    <property type="match status" value="1"/>
</dbReference>
<dbReference type="SMART" id="SM00872">
    <property type="entry name" value="Alpha-mann_mid"/>
    <property type="match status" value="1"/>
</dbReference>
<dbReference type="Pfam" id="PF01074">
    <property type="entry name" value="Glyco_hydro_38N"/>
    <property type="match status" value="1"/>
</dbReference>
<dbReference type="RefSeq" id="WP_155083045.1">
    <property type="nucleotide sequence ID" value="NZ_WMIA01000003.1"/>
</dbReference>
<gene>
    <name evidence="6" type="ORF">GGC33_04505</name>
</gene>
<dbReference type="InterPro" id="IPR028995">
    <property type="entry name" value="Glyco_hydro_57/38_cen_sf"/>
</dbReference>
<organism evidence="6 7">
    <name type="scientific">Cyanobacterium aponinum 0216</name>
    <dbReference type="NCBI Taxonomy" id="2676140"/>
    <lineage>
        <taxon>Bacteria</taxon>
        <taxon>Bacillati</taxon>
        <taxon>Cyanobacteriota</taxon>
        <taxon>Cyanophyceae</taxon>
        <taxon>Oscillatoriophycideae</taxon>
        <taxon>Chroococcales</taxon>
        <taxon>Geminocystaceae</taxon>
        <taxon>Cyanobacterium</taxon>
    </lineage>
</organism>
<dbReference type="GO" id="GO:0046872">
    <property type="term" value="F:metal ion binding"/>
    <property type="evidence" value="ECO:0007669"/>
    <property type="project" value="UniProtKB-KW"/>
</dbReference>
<keyword evidence="4" id="KW-0326">Glycosidase</keyword>
<evidence type="ECO:0000256" key="4">
    <source>
        <dbReference type="ARBA" id="ARBA00023295"/>
    </source>
</evidence>
<dbReference type="GO" id="GO:0004559">
    <property type="term" value="F:alpha-mannosidase activity"/>
    <property type="evidence" value="ECO:0007669"/>
    <property type="project" value="InterPro"/>
</dbReference>
<dbReference type="FunFam" id="1.20.1270.50:FF:000004">
    <property type="entry name" value="alpha-mannosidase 2C1 isoform X1"/>
    <property type="match status" value="1"/>
</dbReference>
<comment type="caution">
    <text evidence="6">The sequence shown here is derived from an EMBL/GenBank/DDBJ whole genome shotgun (WGS) entry which is preliminary data.</text>
</comment>
<dbReference type="Gene3D" id="1.20.1270.50">
    <property type="entry name" value="Glycoside hydrolase family 38, central domain"/>
    <property type="match status" value="1"/>
</dbReference>
<dbReference type="InterPro" id="IPR000602">
    <property type="entry name" value="Glyco_hydro_38_N"/>
</dbReference>
<dbReference type="InterPro" id="IPR037094">
    <property type="entry name" value="Glyco_hydro_38_cen_sf"/>
</dbReference>
<dbReference type="Pfam" id="PF07748">
    <property type="entry name" value="Glyco_hydro_38C"/>
    <property type="match status" value="1"/>
</dbReference>
<dbReference type="GO" id="GO:0006013">
    <property type="term" value="P:mannose metabolic process"/>
    <property type="evidence" value="ECO:0007669"/>
    <property type="project" value="InterPro"/>
</dbReference>
<dbReference type="GO" id="GO:0009313">
    <property type="term" value="P:oligosaccharide catabolic process"/>
    <property type="evidence" value="ECO:0007669"/>
    <property type="project" value="TreeGrafter"/>
</dbReference>
<dbReference type="GO" id="GO:0030246">
    <property type="term" value="F:carbohydrate binding"/>
    <property type="evidence" value="ECO:0007669"/>
    <property type="project" value="InterPro"/>
</dbReference>
<evidence type="ECO:0000256" key="3">
    <source>
        <dbReference type="ARBA" id="ARBA00022801"/>
    </source>
</evidence>
<dbReference type="Pfam" id="PF09261">
    <property type="entry name" value="Alpha-mann_mid"/>
    <property type="match status" value="1"/>
</dbReference>
<proteinExistence type="inferred from homology"/>
<dbReference type="Pfam" id="PF17677">
    <property type="entry name" value="Glyco_hydro38C2"/>
    <property type="match status" value="1"/>
</dbReference>
<dbReference type="SUPFAM" id="SSF88713">
    <property type="entry name" value="Glycoside hydrolase/deacetylase"/>
    <property type="match status" value="1"/>
</dbReference>
<dbReference type="InterPro" id="IPR011682">
    <property type="entry name" value="Glyco_hydro_38_C"/>
</dbReference>
<dbReference type="PANTHER" id="PTHR46017">
    <property type="entry name" value="ALPHA-MANNOSIDASE 2C1"/>
    <property type="match status" value="1"/>
</dbReference>